<sequence>MSRVALATVVAAISGYLVLLLAARGLGADGYAAFAVFWAAYGLVTGTQNGQLQETTRAVRGARMKDGPAPGARPMPLNAMVGLGLGAVVAVTAIGWATTVFESHRLESVALLSAGVAAFGIYAGLGGALSGLGRWGPFGTLLVVDALIRLTLTVIAIAAGWGLGAFLIITVAGTVSSAVVLLFLRPARTALGVRGDVATRELARNTFTAMSAALASAILVMGFPVLIKLSTSGDLDSAAGAVILAVTLTRAPLLVPLNSFQGALISRFVENRDRLLNALTVPLGIVIGVGAVGSVAAWFLGPWLLENIFGGDYRLSGTTVAALTAGAVAMAALTLTGAMALAAGRHRLYATGWWVGTAVSIGLLFIPADLEVRVPIALIVGPLVGMSVHLVAAARPGSAHEVPGQLPGDRPLPAE</sequence>
<feature type="transmembrane region" description="Helical" evidence="6">
    <location>
        <begin position="320"/>
        <end position="341"/>
    </location>
</feature>
<dbReference type="PANTHER" id="PTHR30250:SF11">
    <property type="entry name" value="O-ANTIGEN TRANSPORTER-RELATED"/>
    <property type="match status" value="1"/>
</dbReference>
<gene>
    <name evidence="7" type="ORF">O4213_16275</name>
</gene>
<protein>
    <submittedName>
        <fullName evidence="7">Polysaccharide biosynthesis protein</fullName>
    </submittedName>
</protein>
<dbReference type="EMBL" id="JAPWIE010000004">
    <property type="protein sequence ID" value="MCZ4551549.1"/>
    <property type="molecule type" value="Genomic_DNA"/>
</dbReference>
<proteinExistence type="predicted"/>
<evidence type="ECO:0000256" key="1">
    <source>
        <dbReference type="ARBA" id="ARBA00004651"/>
    </source>
</evidence>
<evidence type="ECO:0000256" key="2">
    <source>
        <dbReference type="ARBA" id="ARBA00022475"/>
    </source>
</evidence>
<evidence type="ECO:0000256" key="4">
    <source>
        <dbReference type="ARBA" id="ARBA00022989"/>
    </source>
</evidence>
<name>A0ABT4MX16_GORRU</name>
<feature type="transmembrane region" description="Helical" evidence="6">
    <location>
        <begin position="205"/>
        <end position="226"/>
    </location>
</feature>
<evidence type="ECO:0000256" key="5">
    <source>
        <dbReference type="ARBA" id="ARBA00023136"/>
    </source>
</evidence>
<evidence type="ECO:0000256" key="6">
    <source>
        <dbReference type="SAM" id="Phobius"/>
    </source>
</evidence>
<evidence type="ECO:0000313" key="8">
    <source>
        <dbReference type="Proteomes" id="UP001067235"/>
    </source>
</evidence>
<keyword evidence="2" id="KW-1003">Cell membrane</keyword>
<comment type="caution">
    <text evidence="7">The sequence shown here is derived from an EMBL/GenBank/DDBJ whole genome shotgun (WGS) entry which is preliminary data.</text>
</comment>
<feature type="transmembrane region" description="Helical" evidence="6">
    <location>
        <begin position="238"/>
        <end position="257"/>
    </location>
</feature>
<evidence type="ECO:0000256" key="3">
    <source>
        <dbReference type="ARBA" id="ARBA00022692"/>
    </source>
</evidence>
<feature type="transmembrane region" description="Helical" evidence="6">
    <location>
        <begin position="152"/>
        <end position="184"/>
    </location>
</feature>
<accession>A0ABT4MX16</accession>
<feature type="transmembrane region" description="Helical" evidence="6">
    <location>
        <begin position="374"/>
        <end position="394"/>
    </location>
</feature>
<feature type="transmembrane region" description="Helical" evidence="6">
    <location>
        <begin position="109"/>
        <end position="132"/>
    </location>
</feature>
<feature type="transmembrane region" description="Helical" evidence="6">
    <location>
        <begin position="77"/>
        <end position="97"/>
    </location>
</feature>
<reference evidence="7" key="1">
    <citation type="submission" date="2022-12" db="EMBL/GenBank/DDBJ databases">
        <authorList>
            <person name="Krivoruchko A.V."/>
            <person name="Elkin A."/>
        </authorList>
    </citation>
    <scope>NUCLEOTIDE SEQUENCE</scope>
    <source>
        <strain evidence="7">IEGM 1388</strain>
    </source>
</reference>
<keyword evidence="8" id="KW-1185">Reference proteome</keyword>
<dbReference type="Proteomes" id="UP001067235">
    <property type="component" value="Unassembled WGS sequence"/>
</dbReference>
<feature type="transmembrane region" description="Helical" evidence="6">
    <location>
        <begin position="348"/>
        <end position="368"/>
    </location>
</feature>
<keyword evidence="3 6" id="KW-0812">Transmembrane</keyword>
<keyword evidence="5 6" id="KW-0472">Membrane</keyword>
<dbReference type="InterPro" id="IPR050833">
    <property type="entry name" value="Poly_Biosynth_Transport"/>
</dbReference>
<organism evidence="7 8">
    <name type="scientific">Gordonia rubripertincta</name>
    <name type="common">Rhodococcus corallinus</name>
    <dbReference type="NCBI Taxonomy" id="36822"/>
    <lineage>
        <taxon>Bacteria</taxon>
        <taxon>Bacillati</taxon>
        <taxon>Actinomycetota</taxon>
        <taxon>Actinomycetes</taxon>
        <taxon>Mycobacteriales</taxon>
        <taxon>Gordoniaceae</taxon>
        <taxon>Gordonia</taxon>
    </lineage>
</organism>
<dbReference type="RefSeq" id="WP_301572392.1">
    <property type="nucleotide sequence ID" value="NZ_JAPWIE010000004.1"/>
</dbReference>
<evidence type="ECO:0000313" key="7">
    <source>
        <dbReference type="EMBL" id="MCZ4551549.1"/>
    </source>
</evidence>
<dbReference type="PANTHER" id="PTHR30250">
    <property type="entry name" value="PST FAMILY PREDICTED COLANIC ACID TRANSPORTER"/>
    <property type="match status" value="1"/>
</dbReference>
<comment type="subcellular location">
    <subcellularLocation>
        <location evidence="1">Cell membrane</location>
        <topology evidence="1">Multi-pass membrane protein</topology>
    </subcellularLocation>
</comment>
<feature type="transmembrane region" description="Helical" evidence="6">
    <location>
        <begin position="278"/>
        <end position="300"/>
    </location>
</feature>
<keyword evidence="4 6" id="KW-1133">Transmembrane helix</keyword>